<feature type="chain" id="PRO_5025359733" evidence="1">
    <location>
        <begin position="22"/>
        <end position="104"/>
    </location>
</feature>
<sequence>MVWSKLIAVELLISWIAFVMQKKKSHLSAIESMSSLHIDPAWPAFRGQSLTFFNALKDIEDWKWKVEMQNTNICALLIASSVTMEDRWRSYVAAGEPAWLSDLV</sequence>
<dbReference type="Proteomes" id="UP000467841">
    <property type="component" value="Unassembled WGS sequence"/>
</dbReference>
<feature type="signal peptide" evidence="1">
    <location>
        <begin position="1"/>
        <end position="21"/>
    </location>
</feature>
<evidence type="ECO:0000313" key="3">
    <source>
        <dbReference type="Proteomes" id="UP000467841"/>
    </source>
</evidence>
<accession>A0A6D2JGC2</accession>
<comment type="caution">
    <text evidence="2">The sequence shown here is derived from an EMBL/GenBank/DDBJ whole genome shotgun (WGS) entry which is preliminary data.</text>
</comment>
<dbReference type="OrthoDB" id="1029011at2759"/>
<protein>
    <submittedName>
        <fullName evidence="2">Uncharacterized protein</fullName>
    </submittedName>
</protein>
<reference evidence="2" key="1">
    <citation type="submission" date="2020-01" db="EMBL/GenBank/DDBJ databases">
        <authorList>
            <person name="Mishra B."/>
        </authorList>
    </citation>
    <scope>NUCLEOTIDE SEQUENCE [LARGE SCALE GENOMIC DNA]</scope>
</reference>
<evidence type="ECO:0000313" key="2">
    <source>
        <dbReference type="EMBL" id="CAA7038841.1"/>
    </source>
</evidence>
<dbReference type="EMBL" id="CACVBM020001199">
    <property type="protein sequence ID" value="CAA7038841.1"/>
    <property type="molecule type" value="Genomic_DNA"/>
</dbReference>
<organism evidence="2 3">
    <name type="scientific">Microthlaspi erraticum</name>
    <dbReference type="NCBI Taxonomy" id="1685480"/>
    <lineage>
        <taxon>Eukaryota</taxon>
        <taxon>Viridiplantae</taxon>
        <taxon>Streptophyta</taxon>
        <taxon>Embryophyta</taxon>
        <taxon>Tracheophyta</taxon>
        <taxon>Spermatophyta</taxon>
        <taxon>Magnoliopsida</taxon>
        <taxon>eudicotyledons</taxon>
        <taxon>Gunneridae</taxon>
        <taxon>Pentapetalae</taxon>
        <taxon>rosids</taxon>
        <taxon>malvids</taxon>
        <taxon>Brassicales</taxon>
        <taxon>Brassicaceae</taxon>
        <taxon>Coluteocarpeae</taxon>
        <taxon>Microthlaspi</taxon>
    </lineage>
</organism>
<dbReference type="AlphaFoldDB" id="A0A6D2JGC2"/>
<evidence type="ECO:0000256" key="1">
    <source>
        <dbReference type="SAM" id="SignalP"/>
    </source>
</evidence>
<name>A0A6D2JGC2_9BRAS</name>
<keyword evidence="1" id="KW-0732">Signal</keyword>
<gene>
    <name evidence="2" type="ORF">MERR_LOCUS26076</name>
</gene>
<proteinExistence type="predicted"/>
<keyword evidence="3" id="KW-1185">Reference proteome</keyword>